<dbReference type="EMBL" id="LMWV01000044">
    <property type="protein sequence ID" value="KUN58762.1"/>
    <property type="molecule type" value="Genomic_DNA"/>
</dbReference>
<gene>
    <name evidence="1" type="ORF">AQJ54_41035</name>
</gene>
<accession>A0A101RND8</accession>
<comment type="caution">
    <text evidence="1">The sequence shown here is derived from an EMBL/GenBank/DDBJ whole genome shotgun (WGS) entry which is preliminary data.</text>
</comment>
<reference evidence="1 2" key="1">
    <citation type="submission" date="2015-10" db="EMBL/GenBank/DDBJ databases">
        <title>Draft genome sequence of Streptomyces griseorubiginosus DSM 40469, type strain for the species Streptomyces griseorubiginosus.</title>
        <authorList>
            <person name="Ruckert C."/>
            <person name="Winkler A."/>
            <person name="Kalinowski J."/>
            <person name="Kampfer P."/>
            <person name="Glaeser S."/>
        </authorList>
    </citation>
    <scope>NUCLEOTIDE SEQUENCE [LARGE SCALE GENOMIC DNA]</scope>
    <source>
        <strain evidence="1 2">DSM 40469</strain>
    </source>
</reference>
<dbReference type="Proteomes" id="UP000054375">
    <property type="component" value="Unassembled WGS sequence"/>
</dbReference>
<dbReference type="AlphaFoldDB" id="A0A101RND8"/>
<evidence type="ECO:0000313" key="2">
    <source>
        <dbReference type="Proteomes" id="UP000054375"/>
    </source>
</evidence>
<protein>
    <submittedName>
        <fullName evidence="1">Uncharacterized protein</fullName>
    </submittedName>
</protein>
<name>A0A101RND8_9ACTN</name>
<keyword evidence="2" id="KW-1185">Reference proteome</keyword>
<organism evidence="1 2">
    <name type="scientific">Streptomyces griseorubiginosus</name>
    <dbReference type="NCBI Taxonomy" id="67304"/>
    <lineage>
        <taxon>Bacteria</taxon>
        <taxon>Bacillati</taxon>
        <taxon>Actinomycetota</taxon>
        <taxon>Actinomycetes</taxon>
        <taxon>Kitasatosporales</taxon>
        <taxon>Streptomycetaceae</taxon>
        <taxon>Streptomyces</taxon>
    </lineage>
</organism>
<evidence type="ECO:0000313" key="1">
    <source>
        <dbReference type="EMBL" id="KUN58762.1"/>
    </source>
</evidence>
<sequence length="130" mass="14241">MRCVHRGPRGRFPLIRSGSPWRAYELAGQDGRARVGLGQGDIQAAVLRQARGRVEVVERTPWRAVEVVDRLAGPEDREDIESAECFDGVLEPGPGVKGAEARDVVDALGRLIPLRAEGGERDEVVGEDFR</sequence>
<proteinExistence type="predicted"/>